<gene>
    <name evidence="1" type="ORF">BCIN_16g01690</name>
</gene>
<name>A0A384K6G5_BOTFB</name>
<dbReference type="VEuPathDB" id="FungiDB:Bcin16g01690"/>
<reference evidence="1 2" key="3">
    <citation type="journal article" date="2017" name="Mol. Plant Pathol.">
        <title>A gapless genome sequence of the fungus Botrytis cinerea.</title>
        <authorList>
            <person name="Van Kan J.A."/>
            <person name="Stassen J.H."/>
            <person name="Mosbach A."/>
            <person name="Van Der Lee T.A."/>
            <person name="Faino L."/>
            <person name="Farmer A.D."/>
            <person name="Papasotiriou D.G."/>
            <person name="Zhou S."/>
            <person name="Seidl M.F."/>
            <person name="Cottam E."/>
            <person name="Edel D."/>
            <person name="Hahn M."/>
            <person name="Schwartz D.C."/>
            <person name="Dietrich R.A."/>
            <person name="Widdison S."/>
            <person name="Scalliet G."/>
        </authorList>
    </citation>
    <scope>NUCLEOTIDE SEQUENCE [LARGE SCALE GENOMIC DNA]</scope>
    <source>
        <strain evidence="1 2">B05.10</strain>
    </source>
</reference>
<evidence type="ECO:0000313" key="2">
    <source>
        <dbReference type="Proteomes" id="UP000001798"/>
    </source>
</evidence>
<dbReference type="EMBL" id="CP009820">
    <property type="protein sequence ID" value="ATZ58362.1"/>
    <property type="molecule type" value="Genomic_DNA"/>
</dbReference>
<reference evidence="1 2" key="1">
    <citation type="journal article" date="2011" name="PLoS Genet.">
        <title>Genomic analysis of the necrotrophic fungal pathogens Sclerotinia sclerotiorum and Botrytis cinerea.</title>
        <authorList>
            <person name="Amselem J."/>
            <person name="Cuomo C.A."/>
            <person name="van Kan J.A."/>
            <person name="Viaud M."/>
            <person name="Benito E.P."/>
            <person name="Couloux A."/>
            <person name="Coutinho P.M."/>
            <person name="de Vries R.P."/>
            <person name="Dyer P.S."/>
            <person name="Fillinger S."/>
            <person name="Fournier E."/>
            <person name="Gout L."/>
            <person name="Hahn M."/>
            <person name="Kohn L."/>
            <person name="Lapalu N."/>
            <person name="Plummer K.M."/>
            <person name="Pradier J.M."/>
            <person name="Quevillon E."/>
            <person name="Sharon A."/>
            <person name="Simon A."/>
            <person name="ten Have A."/>
            <person name="Tudzynski B."/>
            <person name="Tudzynski P."/>
            <person name="Wincker P."/>
            <person name="Andrew M."/>
            <person name="Anthouard V."/>
            <person name="Beever R.E."/>
            <person name="Beffa R."/>
            <person name="Benoit I."/>
            <person name="Bouzid O."/>
            <person name="Brault B."/>
            <person name="Chen Z."/>
            <person name="Choquer M."/>
            <person name="Collemare J."/>
            <person name="Cotton P."/>
            <person name="Danchin E.G."/>
            <person name="Da Silva C."/>
            <person name="Gautier A."/>
            <person name="Giraud C."/>
            <person name="Giraud T."/>
            <person name="Gonzalez C."/>
            <person name="Grossetete S."/>
            <person name="Guldener U."/>
            <person name="Henrissat B."/>
            <person name="Howlett B.J."/>
            <person name="Kodira C."/>
            <person name="Kretschmer M."/>
            <person name="Lappartient A."/>
            <person name="Leroch M."/>
            <person name="Levis C."/>
            <person name="Mauceli E."/>
            <person name="Neuveglise C."/>
            <person name="Oeser B."/>
            <person name="Pearson M."/>
            <person name="Poulain J."/>
            <person name="Poussereau N."/>
            <person name="Quesneville H."/>
            <person name="Rascle C."/>
            <person name="Schumacher J."/>
            <person name="Segurens B."/>
            <person name="Sexton A."/>
            <person name="Silva E."/>
            <person name="Sirven C."/>
            <person name="Soanes D.M."/>
            <person name="Talbot N.J."/>
            <person name="Templeton M."/>
            <person name="Yandava C."/>
            <person name="Yarden O."/>
            <person name="Zeng Q."/>
            <person name="Rollins J.A."/>
            <person name="Lebrun M.H."/>
            <person name="Dickman M."/>
        </authorList>
    </citation>
    <scope>NUCLEOTIDE SEQUENCE [LARGE SCALE GENOMIC DNA]</scope>
    <source>
        <strain evidence="1 2">B05.10</strain>
    </source>
</reference>
<organism evidence="1 2">
    <name type="scientific">Botryotinia fuckeliana (strain B05.10)</name>
    <name type="common">Noble rot fungus</name>
    <name type="synonym">Botrytis cinerea</name>
    <dbReference type="NCBI Taxonomy" id="332648"/>
    <lineage>
        <taxon>Eukaryota</taxon>
        <taxon>Fungi</taxon>
        <taxon>Dikarya</taxon>
        <taxon>Ascomycota</taxon>
        <taxon>Pezizomycotina</taxon>
        <taxon>Leotiomycetes</taxon>
        <taxon>Helotiales</taxon>
        <taxon>Sclerotiniaceae</taxon>
        <taxon>Botrytis</taxon>
    </lineage>
</organism>
<dbReference type="GeneID" id="36394997"/>
<dbReference type="Proteomes" id="UP000001798">
    <property type="component" value="Chromosome 16"/>
</dbReference>
<reference evidence="1 2" key="2">
    <citation type="journal article" date="2012" name="Eukaryot. Cell">
        <title>Genome update of Botrytis cinerea strains B05.10 and T4.</title>
        <authorList>
            <person name="Staats M."/>
            <person name="van Kan J.A."/>
        </authorList>
    </citation>
    <scope>NUCLEOTIDE SEQUENCE [LARGE SCALE GENOMIC DNA]</scope>
    <source>
        <strain evidence="1 2">B05.10</strain>
    </source>
</reference>
<dbReference type="AlphaFoldDB" id="A0A384K6G5"/>
<dbReference type="KEGG" id="bfu:BCIN_16g01690"/>
<dbReference type="RefSeq" id="XP_024553735.1">
    <property type="nucleotide sequence ID" value="XM_024697918.1"/>
</dbReference>
<sequence length="73" mass="8278">MIDSFLGFIRCELNTEGVLLLHCAYLHLDHSLLASYERLSSAGNSQKFILREQSSLQPNQRKTELLLQSQQGS</sequence>
<evidence type="ECO:0000313" key="1">
    <source>
        <dbReference type="EMBL" id="ATZ58362.1"/>
    </source>
</evidence>
<proteinExistence type="predicted"/>
<accession>A0A384K6G5</accession>
<protein>
    <submittedName>
        <fullName evidence="1">Uncharacterized protein</fullName>
    </submittedName>
</protein>
<keyword evidence="2" id="KW-1185">Reference proteome</keyword>